<keyword evidence="5" id="KW-1185">Reference proteome</keyword>
<evidence type="ECO:0000256" key="2">
    <source>
        <dbReference type="SAM" id="SignalP"/>
    </source>
</evidence>
<dbReference type="Pfam" id="PF01833">
    <property type="entry name" value="TIG"/>
    <property type="match status" value="1"/>
</dbReference>
<dbReference type="PANTHER" id="PTHR46769:SF2">
    <property type="entry name" value="FIBROCYSTIN-L ISOFORM 2 PRECURSOR-RELATED"/>
    <property type="match status" value="1"/>
</dbReference>
<dbReference type="EMBL" id="CAXAMN010008069">
    <property type="protein sequence ID" value="CAK9023863.1"/>
    <property type="molecule type" value="Genomic_DNA"/>
</dbReference>
<reference evidence="4 5" key="1">
    <citation type="submission" date="2024-02" db="EMBL/GenBank/DDBJ databases">
        <authorList>
            <person name="Chen Y."/>
            <person name="Shah S."/>
            <person name="Dougan E. K."/>
            <person name="Thang M."/>
            <person name="Chan C."/>
        </authorList>
    </citation>
    <scope>NUCLEOTIDE SEQUENCE [LARGE SCALE GENOMIC DNA]</scope>
</reference>
<proteinExistence type="predicted"/>
<protein>
    <recommendedName>
        <fullName evidence="3">IPT/TIG domain-containing protein</fullName>
    </recommendedName>
</protein>
<dbReference type="InterPro" id="IPR014756">
    <property type="entry name" value="Ig_E-set"/>
</dbReference>
<dbReference type="InterPro" id="IPR002909">
    <property type="entry name" value="IPT_dom"/>
</dbReference>
<dbReference type="InterPro" id="IPR052387">
    <property type="entry name" value="Fibrocystin"/>
</dbReference>
<feature type="chain" id="PRO_5047006182" description="IPT/TIG domain-containing protein" evidence="2">
    <location>
        <begin position="22"/>
        <end position="559"/>
    </location>
</feature>
<accession>A0ABP0KAP7</accession>
<feature type="signal peptide" evidence="2">
    <location>
        <begin position="1"/>
        <end position="21"/>
    </location>
</feature>
<organism evidence="4 5">
    <name type="scientific">Durusdinium trenchii</name>
    <dbReference type="NCBI Taxonomy" id="1381693"/>
    <lineage>
        <taxon>Eukaryota</taxon>
        <taxon>Sar</taxon>
        <taxon>Alveolata</taxon>
        <taxon>Dinophyceae</taxon>
        <taxon>Suessiales</taxon>
        <taxon>Symbiodiniaceae</taxon>
        <taxon>Durusdinium</taxon>
    </lineage>
</organism>
<keyword evidence="1 2" id="KW-0732">Signal</keyword>
<evidence type="ECO:0000313" key="4">
    <source>
        <dbReference type="EMBL" id="CAK9023863.1"/>
    </source>
</evidence>
<comment type="caution">
    <text evidence="4">The sequence shown here is derived from an EMBL/GenBank/DDBJ whole genome shotgun (WGS) entry which is preliminary data.</text>
</comment>
<dbReference type="SUPFAM" id="SSF81296">
    <property type="entry name" value="E set domains"/>
    <property type="match status" value="1"/>
</dbReference>
<feature type="domain" description="IPT/TIG" evidence="3">
    <location>
        <begin position="31"/>
        <end position="98"/>
    </location>
</feature>
<evidence type="ECO:0000313" key="5">
    <source>
        <dbReference type="Proteomes" id="UP001642484"/>
    </source>
</evidence>
<name>A0ABP0KAP7_9DINO</name>
<dbReference type="Gene3D" id="2.60.40.10">
    <property type="entry name" value="Immunoglobulins"/>
    <property type="match status" value="1"/>
</dbReference>
<evidence type="ECO:0000259" key="3">
    <source>
        <dbReference type="Pfam" id="PF01833"/>
    </source>
</evidence>
<sequence length="559" mass="61903">MRLIGCLRATILAALATLASAGVKGFGIVFDVEPPHGSTAGGTELHITGAGFAYVTQVLIGGKECQIFEPMTKDGELTCYSPALPQLRGRRSGHEVEVWFTSGHRAQWRGKLFRTYERFTPFINYVRQQALPVMNNVSWSGDLLKELELNQQEIFLDTGEKRNATEIMHAYLGTGIEVLADKGGREEFRCDIIETPTRYDGVCEVAVGTPAGYYNFTYVMQDGETGNGHGRNRWDVDGLPLVNLEGREYVLEVFPTLQSLKTKKVGRLGGSLITLEANALEIGKGDFASRHEVLIDGVPCEVKDMLKRGNNQSVSCLAGKLSERSPVWPKRLPLGSWATAWLRSERIGPGPGTFAIGTPSRSVQRAWQISDRMELLHEKVQCNGARFGLGTTHSLQECADNCFWMNCRVFDFKREVGWCTWCLDLNDDQTDVLSTTSSRRRNFKTASVGGVYRLATTMEKYLIDEVKQGPNWKILYANGLRCKGSVHYATATLTSGRLTGASVQQCADYCSAHRANTPGGQCKYFGLLFEASWKYEMRCVFFNDNSGYGDDGAESGGRS</sequence>
<evidence type="ECO:0000256" key="1">
    <source>
        <dbReference type="ARBA" id="ARBA00022729"/>
    </source>
</evidence>
<dbReference type="InterPro" id="IPR013783">
    <property type="entry name" value="Ig-like_fold"/>
</dbReference>
<gene>
    <name evidence="4" type="ORF">CCMP2556_LOCUS15387</name>
</gene>
<dbReference type="Proteomes" id="UP001642484">
    <property type="component" value="Unassembled WGS sequence"/>
</dbReference>
<dbReference type="PANTHER" id="PTHR46769">
    <property type="entry name" value="POLYCYSTIC KIDNEY AND HEPATIC DISEASE 1 (AUTOSOMAL RECESSIVE)-LIKE 1"/>
    <property type="match status" value="1"/>
</dbReference>